<dbReference type="PROSITE" id="PS00136">
    <property type="entry name" value="SUBTILASE_ASP"/>
    <property type="match status" value="1"/>
</dbReference>
<dbReference type="Pfam" id="PF00082">
    <property type="entry name" value="Peptidase_S8"/>
    <property type="match status" value="1"/>
</dbReference>
<organism evidence="14 15">
    <name type="scientific">Carbonactinospora thermoautotrophica</name>
    <dbReference type="NCBI Taxonomy" id="1469144"/>
    <lineage>
        <taxon>Bacteria</taxon>
        <taxon>Bacillati</taxon>
        <taxon>Actinomycetota</taxon>
        <taxon>Actinomycetes</taxon>
        <taxon>Kitasatosporales</taxon>
        <taxon>Carbonactinosporaceae</taxon>
        <taxon>Carbonactinospora</taxon>
    </lineage>
</organism>
<proteinExistence type="inferred from homology"/>
<evidence type="ECO:0000313" key="15">
    <source>
        <dbReference type="Proteomes" id="UP000070659"/>
    </source>
</evidence>
<accession>A0A132MJZ4</accession>
<keyword evidence="4 10" id="KW-0645">Protease</keyword>
<keyword evidence="9 12" id="KW-0472">Membrane</keyword>
<evidence type="ECO:0000313" key="14">
    <source>
        <dbReference type="EMBL" id="KWW98202.1"/>
    </source>
</evidence>
<feature type="active site" description="Charge relay system" evidence="10">
    <location>
        <position position="80"/>
    </location>
</feature>
<dbReference type="GO" id="GO:0004252">
    <property type="term" value="F:serine-type endopeptidase activity"/>
    <property type="evidence" value="ECO:0007669"/>
    <property type="project" value="UniProtKB-UniRule"/>
</dbReference>
<evidence type="ECO:0000256" key="4">
    <source>
        <dbReference type="ARBA" id="ARBA00022670"/>
    </source>
</evidence>
<feature type="active site" description="Charge relay system" evidence="10">
    <location>
        <position position="236"/>
    </location>
</feature>
<evidence type="ECO:0000256" key="3">
    <source>
        <dbReference type="ARBA" id="ARBA00022475"/>
    </source>
</evidence>
<dbReference type="AlphaFoldDB" id="A0A132MJZ4"/>
<keyword evidence="3" id="KW-1003">Cell membrane</keyword>
<dbReference type="SUPFAM" id="SSF52743">
    <property type="entry name" value="Subtilisin-like"/>
    <property type="match status" value="1"/>
</dbReference>
<dbReference type="PROSITE" id="PS51892">
    <property type="entry name" value="SUBTILASE"/>
    <property type="match status" value="1"/>
</dbReference>
<dbReference type="InterPro" id="IPR023827">
    <property type="entry name" value="Peptidase_S8_Asp-AS"/>
</dbReference>
<feature type="region of interest" description="Disordered" evidence="11">
    <location>
        <begin position="363"/>
        <end position="408"/>
    </location>
</feature>
<dbReference type="Gene3D" id="3.40.50.200">
    <property type="entry name" value="Peptidase S8/S53 domain"/>
    <property type="match status" value="1"/>
</dbReference>
<feature type="region of interest" description="Disordered" evidence="11">
    <location>
        <begin position="299"/>
        <end position="328"/>
    </location>
</feature>
<name>A0A132MJZ4_9ACTN</name>
<comment type="similarity">
    <text evidence="2 10">Belongs to the peptidase S8 family.</text>
</comment>
<dbReference type="InterPro" id="IPR015500">
    <property type="entry name" value="Peptidase_S8_subtilisin-rel"/>
</dbReference>
<feature type="transmembrane region" description="Helical" evidence="12">
    <location>
        <begin position="334"/>
        <end position="359"/>
    </location>
</feature>
<dbReference type="EMBL" id="JYIJ01000019">
    <property type="protein sequence ID" value="KWW98202.1"/>
    <property type="molecule type" value="Genomic_DNA"/>
</dbReference>
<evidence type="ECO:0000259" key="13">
    <source>
        <dbReference type="Pfam" id="PF00082"/>
    </source>
</evidence>
<evidence type="ECO:0000256" key="8">
    <source>
        <dbReference type="ARBA" id="ARBA00022989"/>
    </source>
</evidence>
<feature type="compositionally biased region" description="Pro residues" evidence="11">
    <location>
        <begin position="366"/>
        <end position="378"/>
    </location>
</feature>
<keyword evidence="6 10" id="KW-0378">Hydrolase</keyword>
<keyword evidence="7 10" id="KW-0720">Serine protease</keyword>
<dbReference type="GO" id="GO:0005886">
    <property type="term" value="C:plasma membrane"/>
    <property type="evidence" value="ECO:0007669"/>
    <property type="project" value="UniProtKB-SubCell"/>
</dbReference>
<feature type="compositionally biased region" description="Low complexity" evidence="11">
    <location>
        <begin position="384"/>
        <end position="397"/>
    </location>
</feature>
<feature type="active site" description="Charge relay system" evidence="10">
    <location>
        <position position="42"/>
    </location>
</feature>
<evidence type="ECO:0000256" key="12">
    <source>
        <dbReference type="SAM" id="Phobius"/>
    </source>
</evidence>
<evidence type="ECO:0000256" key="7">
    <source>
        <dbReference type="ARBA" id="ARBA00022825"/>
    </source>
</evidence>
<comment type="caution">
    <text evidence="14">The sequence shown here is derived from an EMBL/GenBank/DDBJ whole genome shotgun (WGS) entry which is preliminary data.</text>
</comment>
<evidence type="ECO:0000256" key="10">
    <source>
        <dbReference type="PROSITE-ProRule" id="PRU01240"/>
    </source>
</evidence>
<sequence>MAAAPDAAADRVRDGQWALQRLEAEKVWRITRGEGVTVAVIDSGVDASHPDLVGQVLPGADFGDGRTGDGRRDLDREKYHGTSMAALVAGRADDRAGIAGLAPGVKILPVLVHDGNSGMGPGVLAKAVRFAVDKGAKVINISQATTFTDVVTEDAFRYAFEKDVVVVAGAGNNGDTVNQVLYPAGYPGVVAVSAVDVNGRIWPRSQHGKQVVLAAPGVGIYTPSPNGKYASANGTSAATAYVSAAAALVRARYPHLTAGQVINRLIKTAHGAAQGWDEYYGYGIVYPYRALTADIPDGPRENPLLNRPGVTWPSGYTPQAAGDQGARDESSAGGVLVVLALAGLGVLVLVVVLVVVVLVRRSGRKGPPPGPPGPPGGWGPPSGGYPQAGAWAGQSQQQPPPGWGPPRP</sequence>
<keyword evidence="8 12" id="KW-1133">Transmembrane helix</keyword>
<feature type="domain" description="Peptidase S8/S53" evidence="13">
    <location>
        <begin position="33"/>
        <end position="283"/>
    </location>
</feature>
<dbReference type="InterPro" id="IPR036852">
    <property type="entry name" value="Peptidase_S8/S53_dom_sf"/>
</dbReference>
<dbReference type="PRINTS" id="PR00723">
    <property type="entry name" value="SUBTILISIN"/>
</dbReference>
<dbReference type="Proteomes" id="UP000070659">
    <property type="component" value="Unassembled WGS sequence"/>
</dbReference>
<evidence type="ECO:0000256" key="6">
    <source>
        <dbReference type="ARBA" id="ARBA00022801"/>
    </source>
</evidence>
<dbReference type="InterPro" id="IPR000209">
    <property type="entry name" value="Peptidase_S8/S53_dom"/>
</dbReference>
<protein>
    <recommendedName>
        <fullName evidence="13">Peptidase S8/S53 domain-containing protein</fullName>
    </recommendedName>
</protein>
<dbReference type="NCBIfam" id="TIGR03921">
    <property type="entry name" value="T7SS_mycosin"/>
    <property type="match status" value="1"/>
</dbReference>
<evidence type="ECO:0000256" key="11">
    <source>
        <dbReference type="SAM" id="MobiDB-lite"/>
    </source>
</evidence>
<reference evidence="14 15" key="1">
    <citation type="submission" date="2015-02" db="EMBL/GenBank/DDBJ databases">
        <title>Physiological reanalysis, assessment of diazotrophy, and genome sequences of multiple isolates of Streptomyces thermoautotrophicus.</title>
        <authorList>
            <person name="MacKellar D.C."/>
            <person name="Lieber L."/>
            <person name="Norman J."/>
            <person name="Bolger A."/>
            <person name="Tobin C."/>
            <person name="Murray J.W."/>
            <person name="Prell J."/>
        </authorList>
    </citation>
    <scope>NUCLEOTIDE SEQUENCE [LARGE SCALE GENOMIC DNA]</scope>
    <source>
        <strain evidence="14 15">UBT1</strain>
    </source>
</reference>
<dbReference type="InterPro" id="IPR023834">
    <property type="entry name" value="T7SS_pept_S8A_mycosin"/>
</dbReference>
<dbReference type="GO" id="GO:0006508">
    <property type="term" value="P:proteolysis"/>
    <property type="evidence" value="ECO:0007669"/>
    <property type="project" value="UniProtKB-KW"/>
</dbReference>
<dbReference type="PATRIC" id="fig|1469144.8.peg.229"/>
<dbReference type="InterPro" id="IPR051048">
    <property type="entry name" value="Peptidase_S8/S53_subtilisin"/>
</dbReference>
<dbReference type="PANTHER" id="PTHR43399">
    <property type="entry name" value="SUBTILISIN-RELATED"/>
    <property type="match status" value="1"/>
</dbReference>
<comment type="subcellular location">
    <subcellularLocation>
        <location evidence="1">Cell membrane</location>
        <topology evidence="1">Single-pass membrane protein</topology>
    </subcellularLocation>
</comment>
<dbReference type="PANTHER" id="PTHR43399:SF4">
    <property type="entry name" value="CELL WALL-ASSOCIATED PROTEASE"/>
    <property type="match status" value="1"/>
</dbReference>
<feature type="compositionally biased region" description="Pro residues" evidence="11">
    <location>
        <begin position="398"/>
        <end position="408"/>
    </location>
</feature>
<gene>
    <name evidence="14" type="ORF">TH66_18320</name>
</gene>
<evidence type="ECO:0000256" key="2">
    <source>
        <dbReference type="ARBA" id="ARBA00011073"/>
    </source>
</evidence>
<evidence type="ECO:0000256" key="9">
    <source>
        <dbReference type="ARBA" id="ARBA00023136"/>
    </source>
</evidence>
<keyword evidence="5 12" id="KW-0812">Transmembrane</keyword>
<evidence type="ECO:0000256" key="5">
    <source>
        <dbReference type="ARBA" id="ARBA00022692"/>
    </source>
</evidence>
<evidence type="ECO:0000256" key="1">
    <source>
        <dbReference type="ARBA" id="ARBA00004162"/>
    </source>
</evidence>